<comment type="catalytic activity">
    <reaction evidence="4 6">
        <text>AMP + ATP = 2 ADP</text>
        <dbReference type="Rhea" id="RHEA:12973"/>
        <dbReference type="ChEBI" id="CHEBI:30616"/>
        <dbReference type="ChEBI" id="CHEBI:456215"/>
        <dbReference type="ChEBI" id="CHEBI:456216"/>
        <dbReference type="EC" id="2.7.4.3"/>
    </reaction>
</comment>
<dbReference type="Proteomes" id="UP001595945">
    <property type="component" value="Unassembled WGS sequence"/>
</dbReference>
<dbReference type="SUPFAM" id="SSF52540">
    <property type="entry name" value="P-loop containing nucleoside triphosphate hydrolases"/>
    <property type="match status" value="1"/>
</dbReference>
<dbReference type="InterPro" id="IPR000850">
    <property type="entry name" value="Adenylat/UMP-CMP_kin"/>
</dbReference>
<keyword evidence="3 4" id="KW-0418">Kinase</keyword>
<dbReference type="AlphaFoldDB" id="A0ABD5Q6G7"/>
<feature type="binding site" evidence="4">
    <location>
        <position position="128"/>
    </location>
    <ligand>
        <name>Zn(2+)</name>
        <dbReference type="ChEBI" id="CHEBI:29105"/>
        <note>structural</note>
    </ligand>
</feature>
<keyword evidence="4" id="KW-0862">Zinc</keyword>
<feature type="binding site" evidence="4">
    <location>
        <begin position="12"/>
        <end position="17"/>
    </location>
    <ligand>
        <name>ATP</name>
        <dbReference type="ChEBI" id="CHEBI:30616"/>
    </ligand>
</feature>
<dbReference type="GeneID" id="73043456"/>
<dbReference type="Pfam" id="PF00406">
    <property type="entry name" value="ADK"/>
    <property type="match status" value="1"/>
</dbReference>
<keyword evidence="4" id="KW-0545">Nucleotide biosynthesis</keyword>
<dbReference type="GO" id="GO:0005737">
    <property type="term" value="C:cytoplasm"/>
    <property type="evidence" value="ECO:0007669"/>
    <property type="project" value="UniProtKB-SubCell"/>
</dbReference>
<keyword evidence="2 4" id="KW-0547">Nucleotide-binding</keyword>
<dbReference type="EMBL" id="JBHSHT010000002">
    <property type="protein sequence ID" value="MFC4825816.1"/>
    <property type="molecule type" value="Genomic_DNA"/>
</dbReference>
<feature type="binding site" evidence="4">
    <location>
        <position position="33"/>
    </location>
    <ligand>
        <name>AMP</name>
        <dbReference type="ChEBI" id="CHEBI:456215"/>
    </ligand>
</feature>
<dbReference type="CDD" id="cd01428">
    <property type="entry name" value="ADK"/>
    <property type="match status" value="1"/>
</dbReference>
<feature type="binding site" evidence="4">
    <location>
        <position position="125"/>
    </location>
    <ligand>
        <name>ATP</name>
        <dbReference type="ChEBI" id="CHEBI:30616"/>
    </ligand>
</feature>
<feature type="binding site" evidence="4">
    <location>
        <position position="169"/>
    </location>
    <ligand>
        <name>AMP</name>
        <dbReference type="ChEBI" id="CHEBI:456215"/>
    </ligand>
</feature>
<name>A0ABD5Q6G7_9EURY</name>
<feature type="binding site" evidence="4">
    <location>
        <position position="151"/>
    </location>
    <ligand>
        <name>Zn(2+)</name>
        <dbReference type="ChEBI" id="CHEBI:29105"/>
        <note>structural</note>
    </ligand>
</feature>
<comment type="similarity">
    <text evidence="4 5">Belongs to the adenylate kinase family.</text>
</comment>
<organism evidence="8 9">
    <name type="scientific">Halorussus aquaticus</name>
    <dbReference type="NCBI Taxonomy" id="2953748"/>
    <lineage>
        <taxon>Archaea</taxon>
        <taxon>Methanobacteriati</taxon>
        <taxon>Methanobacteriota</taxon>
        <taxon>Stenosarchaea group</taxon>
        <taxon>Halobacteria</taxon>
        <taxon>Halobacteriales</taxon>
        <taxon>Haladaptataceae</taxon>
        <taxon>Halorussus</taxon>
    </lineage>
</organism>
<dbReference type="PANTHER" id="PTHR23359">
    <property type="entry name" value="NUCLEOTIDE KINASE"/>
    <property type="match status" value="1"/>
</dbReference>
<feature type="region of interest" description="LID" evidence="4">
    <location>
        <begin position="124"/>
        <end position="161"/>
    </location>
</feature>
<evidence type="ECO:0000313" key="8">
    <source>
        <dbReference type="EMBL" id="MFC4825816.1"/>
    </source>
</evidence>
<comment type="function">
    <text evidence="4">Catalyzes the reversible transfer of the terminal phosphate group between ATP and AMP. Plays an important role in cellular energy homeostasis and in adenine nucleotide metabolism.</text>
</comment>
<feature type="binding site" evidence="4">
    <location>
        <position position="197"/>
    </location>
    <ligand>
        <name>ATP</name>
        <dbReference type="ChEBI" id="CHEBI:30616"/>
    </ligand>
</feature>
<evidence type="ECO:0000256" key="1">
    <source>
        <dbReference type="ARBA" id="ARBA00022679"/>
    </source>
</evidence>
<dbReference type="Gene3D" id="3.40.50.300">
    <property type="entry name" value="P-loop containing nucleotide triphosphate hydrolases"/>
    <property type="match status" value="1"/>
</dbReference>
<accession>A0ABD5Q6G7</accession>
<evidence type="ECO:0000256" key="3">
    <source>
        <dbReference type="ARBA" id="ARBA00022777"/>
    </source>
</evidence>
<dbReference type="GO" id="GO:0005524">
    <property type="term" value="F:ATP binding"/>
    <property type="evidence" value="ECO:0007669"/>
    <property type="project" value="UniProtKB-UniRule"/>
</dbReference>
<dbReference type="PROSITE" id="PS00113">
    <property type="entry name" value="ADENYLATE_KINASE"/>
    <property type="match status" value="1"/>
</dbReference>
<keyword evidence="1 4" id="KW-0808">Transferase</keyword>
<comment type="pathway">
    <text evidence="4">Purine metabolism; AMP biosynthesis via salvage pathway; AMP from ADP: step 1/1.</text>
</comment>
<feature type="binding site" evidence="4">
    <location>
        <position position="131"/>
    </location>
    <ligand>
        <name>Zn(2+)</name>
        <dbReference type="ChEBI" id="CHEBI:29105"/>
        <note>structural</note>
    </ligand>
</feature>
<sequence length="216" mass="23910">MNPHILILGAPGAGKGTQSDNIVEEFGVEHVTTGDALRANKEMDISHLGLEYDTPGEYMDRGELVPDEVVNEIVETALDEADGYVLDGYPRNLDQAETLSEMTDLDAVLYLDVDEDVLVERLTGRRVCEECGATYHVEFSPPEEEGVCDACGGDLYQREDDTEETARERIRVYEENTAPVVEFYDDRGSLVSIDGDQTPDEVWEDVKDAIEANADA</sequence>
<feature type="binding site" evidence="4">
    <location>
        <position position="38"/>
    </location>
    <ligand>
        <name>AMP</name>
        <dbReference type="ChEBI" id="CHEBI:456215"/>
    </ligand>
</feature>
<comment type="subunit">
    <text evidence="4 6">Monomer.</text>
</comment>
<keyword evidence="4" id="KW-0963">Cytoplasm</keyword>
<feature type="binding site" evidence="4">
    <location>
        <position position="158"/>
    </location>
    <ligand>
        <name>AMP</name>
        <dbReference type="ChEBI" id="CHEBI:456215"/>
    </ligand>
</feature>
<dbReference type="NCBIfam" id="NF001380">
    <property type="entry name" value="PRK00279.1-2"/>
    <property type="match status" value="1"/>
</dbReference>
<dbReference type="EC" id="2.7.4.3" evidence="4 6"/>
<dbReference type="RefSeq" id="WP_254268555.1">
    <property type="nucleotide sequence ID" value="NZ_CP100400.1"/>
</dbReference>
<feature type="binding site" evidence="4">
    <location>
        <begin position="88"/>
        <end position="91"/>
    </location>
    <ligand>
        <name>AMP</name>
        <dbReference type="ChEBI" id="CHEBI:456215"/>
    </ligand>
</feature>
<comment type="caution">
    <text evidence="8">The sequence shown here is derived from an EMBL/GenBank/DDBJ whole genome shotgun (WGS) entry which is preliminary data.</text>
</comment>
<dbReference type="Pfam" id="PF05191">
    <property type="entry name" value="ADK_lid"/>
    <property type="match status" value="1"/>
</dbReference>
<evidence type="ECO:0000256" key="6">
    <source>
        <dbReference type="RuleBase" id="RU003331"/>
    </source>
</evidence>
<gene>
    <name evidence="4" type="primary">adk</name>
    <name evidence="8" type="ORF">ACFO9K_16295</name>
</gene>
<dbReference type="InterPro" id="IPR027417">
    <property type="entry name" value="P-loop_NTPase"/>
</dbReference>
<dbReference type="NCBIfam" id="TIGR01351">
    <property type="entry name" value="adk"/>
    <property type="match status" value="1"/>
</dbReference>
<dbReference type="GO" id="GO:0004017">
    <property type="term" value="F:AMP kinase activity"/>
    <property type="evidence" value="ECO:0007669"/>
    <property type="project" value="UniProtKB-UniRule"/>
</dbReference>
<dbReference type="HAMAP" id="MF_00235">
    <property type="entry name" value="Adenylate_kinase_Adk"/>
    <property type="match status" value="1"/>
</dbReference>
<reference evidence="8 9" key="1">
    <citation type="journal article" date="2019" name="Int. J. Syst. Evol. Microbiol.">
        <title>The Global Catalogue of Microorganisms (GCM) 10K type strain sequencing project: providing services to taxonomists for standard genome sequencing and annotation.</title>
        <authorList>
            <consortium name="The Broad Institute Genomics Platform"/>
            <consortium name="The Broad Institute Genome Sequencing Center for Infectious Disease"/>
            <person name="Wu L."/>
            <person name="Ma J."/>
        </authorList>
    </citation>
    <scope>NUCLEOTIDE SEQUENCE [LARGE SCALE GENOMIC DNA]</scope>
    <source>
        <strain evidence="8 9">XZYJ18</strain>
    </source>
</reference>
<dbReference type="InterPro" id="IPR007862">
    <property type="entry name" value="Adenylate_kinase_lid-dom"/>
</dbReference>
<keyword evidence="4 6" id="KW-0067">ATP-binding</keyword>
<protein>
    <recommendedName>
        <fullName evidence="4 6">Adenylate kinase</fullName>
        <shortName evidence="4">AK</shortName>
        <ecNumber evidence="4 6">2.7.4.3</ecNumber>
    </recommendedName>
    <alternativeName>
        <fullName evidence="4">ATP-AMP transphosphorylase</fullName>
    </alternativeName>
    <alternativeName>
        <fullName evidence="4">ATP:AMP phosphotransferase</fullName>
    </alternativeName>
    <alternativeName>
        <fullName evidence="4">Adenylate monophosphate kinase</fullName>
    </alternativeName>
</protein>
<feature type="binding site" evidence="4">
    <location>
        <position position="148"/>
    </location>
    <ligand>
        <name>Zn(2+)</name>
        <dbReference type="ChEBI" id="CHEBI:29105"/>
        <note>structural</note>
    </ligand>
</feature>
<keyword evidence="4" id="KW-0479">Metal-binding</keyword>
<evidence type="ECO:0000313" key="9">
    <source>
        <dbReference type="Proteomes" id="UP001595945"/>
    </source>
</evidence>
<evidence type="ECO:0000256" key="5">
    <source>
        <dbReference type="RuleBase" id="RU003330"/>
    </source>
</evidence>
<proteinExistence type="inferred from homology"/>
<feature type="domain" description="Adenylate kinase active site lid" evidence="7">
    <location>
        <begin position="125"/>
        <end position="160"/>
    </location>
</feature>
<keyword evidence="9" id="KW-1185">Reference proteome</keyword>
<feature type="binding site" evidence="4">
    <location>
        <begin position="63"/>
        <end position="65"/>
    </location>
    <ligand>
        <name>AMP</name>
        <dbReference type="ChEBI" id="CHEBI:456215"/>
    </ligand>
</feature>
<evidence type="ECO:0000256" key="4">
    <source>
        <dbReference type="HAMAP-Rule" id="MF_00235"/>
    </source>
</evidence>
<feature type="binding site" evidence="4">
    <location>
        <begin position="134"/>
        <end position="135"/>
    </location>
    <ligand>
        <name>ATP</name>
        <dbReference type="ChEBI" id="CHEBI:30616"/>
    </ligand>
</feature>
<comment type="caution">
    <text evidence="4">Lacks conserved residue(s) required for the propagation of feature annotation.</text>
</comment>
<dbReference type="InterPro" id="IPR033690">
    <property type="entry name" value="Adenylat_kinase_CS"/>
</dbReference>
<dbReference type="FunFam" id="3.40.50.300:FF:000106">
    <property type="entry name" value="Adenylate kinase mitochondrial"/>
    <property type="match status" value="1"/>
</dbReference>
<evidence type="ECO:0000256" key="2">
    <source>
        <dbReference type="ARBA" id="ARBA00022741"/>
    </source>
</evidence>
<comment type="subcellular location">
    <subcellularLocation>
        <location evidence="4 6">Cytoplasm</location>
    </subcellularLocation>
</comment>
<comment type="domain">
    <text evidence="4">Consists of three domains, a large central CORE domain and two small peripheral domains, NMPbind and LID, which undergo movements during catalysis. The LID domain closes over the site of phosphoryl transfer upon ATP binding. Assembling and dissambling the active center during each catalytic cycle provides an effective means to prevent ATP hydrolysis. Some bacteria have evolved a zinc-coordinating structure that stabilizes the LID domain.</text>
</comment>
<dbReference type="GO" id="GO:0008270">
    <property type="term" value="F:zinc ion binding"/>
    <property type="evidence" value="ECO:0007669"/>
    <property type="project" value="UniProtKB-UniRule"/>
</dbReference>
<dbReference type="InterPro" id="IPR006259">
    <property type="entry name" value="Adenyl_kin_sub"/>
</dbReference>
<dbReference type="PRINTS" id="PR00094">
    <property type="entry name" value="ADENYLTKNASE"/>
</dbReference>
<feature type="binding site" evidence="4">
    <location>
        <position position="95"/>
    </location>
    <ligand>
        <name>AMP</name>
        <dbReference type="ChEBI" id="CHEBI:456215"/>
    </ligand>
</feature>
<dbReference type="NCBIfam" id="NF011103">
    <property type="entry name" value="PRK14530.1"/>
    <property type="match status" value="1"/>
</dbReference>
<dbReference type="GO" id="GO:0044209">
    <property type="term" value="P:AMP salvage"/>
    <property type="evidence" value="ECO:0007669"/>
    <property type="project" value="UniProtKB-UniRule"/>
</dbReference>
<evidence type="ECO:0000259" key="7">
    <source>
        <dbReference type="Pfam" id="PF05191"/>
    </source>
</evidence>